<dbReference type="PANTHER" id="PTHR45888:SF4">
    <property type="entry name" value="PHD FINGER PROTEIN 10"/>
    <property type="match status" value="1"/>
</dbReference>
<dbReference type="SMART" id="SM00454">
    <property type="entry name" value="SAM"/>
    <property type="match status" value="1"/>
</dbReference>
<reference evidence="12" key="1">
    <citation type="submission" date="2025-08" db="UniProtKB">
        <authorList>
            <consortium name="RefSeq"/>
        </authorList>
    </citation>
    <scope>IDENTIFICATION</scope>
</reference>
<dbReference type="InterPro" id="IPR011011">
    <property type="entry name" value="Znf_FYVE_PHD"/>
</dbReference>
<proteinExistence type="predicted"/>
<dbReference type="InterPro" id="IPR013761">
    <property type="entry name" value="SAM/pointed_sf"/>
</dbReference>
<keyword evidence="8" id="KW-0539">Nucleus</keyword>
<organism evidence="11 12">
    <name type="scientific">Hydra vulgaris</name>
    <name type="common">Hydra</name>
    <name type="synonym">Hydra attenuata</name>
    <dbReference type="NCBI Taxonomy" id="6087"/>
    <lineage>
        <taxon>Eukaryota</taxon>
        <taxon>Metazoa</taxon>
        <taxon>Cnidaria</taxon>
        <taxon>Hydrozoa</taxon>
        <taxon>Hydroidolina</taxon>
        <taxon>Anthoathecata</taxon>
        <taxon>Aplanulata</taxon>
        <taxon>Hydridae</taxon>
        <taxon>Hydra</taxon>
    </lineage>
</organism>
<sequence>MEDNTDDDFLDDAISDVSTDSIHESPSKKIHFSKPKTIRDLAVKIRQIERKIMLGLLLETEEEKLRKSKYFTVRFEKLLRLSYSLQKANLYKKVTGVYLNERMMIDLQKKADSSPNNLRRKHITKIQSLRNREKSVQEKISVGLVTQNEINSVLRDMYFVVVFGDNLLSLDHNDIYKTGATYDNDKGILLCDYCQSTVERNRFGQHEELLICKDCGNKAHPSCLSYSAELVEQIRSDGSWQCIDCKACIICEGTGDPDTLLFCDACDKGYHMNCHEPKLTQMPSGKWACANCQVKGKMKLSMSSTKPVYIIADDDEPPKTKGAKIAPTTLNLGKEHYSAPHTTITSIAQVHPPLFQNSQAESGVGHSKTGVVYKQPVMQSTFGKGVHNNLTHILNPKVPLPDVRSSIREDVLKALPLDVADWTIDDVAYYFKSHGYMEEGALLQEQEIDGRALLLMSRNDCLTGMRIKLGPALKIYHMHIYKLQSRTDFLG</sequence>
<dbReference type="GeneID" id="101241007"/>
<keyword evidence="7" id="KW-0804">Transcription</keyword>
<evidence type="ECO:0000256" key="3">
    <source>
        <dbReference type="ARBA" id="ARBA00022737"/>
    </source>
</evidence>
<keyword evidence="11" id="KW-1185">Reference proteome</keyword>
<dbReference type="SUPFAM" id="SSF57903">
    <property type="entry name" value="FYVE/PHD zinc finger"/>
    <property type="match status" value="2"/>
</dbReference>
<evidence type="ECO:0000256" key="1">
    <source>
        <dbReference type="ARBA" id="ARBA00004123"/>
    </source>
</evidence>
<evidence type="ECO:0000256" key="6">
    <source>
        <dbReference type="ARBA" id="ARBA00023015"/>
    </source>
</evidence>
<dbReference type="Gene3D" id="3.30.40.10">
    <property type="entry name" value="Zinc/RING finger domain, C3HC4 (zinc finger)"/>
    <property type="match status" value="1"/>
</dbReference>
<evidence type="ECO:0000313" key="11">
    <source>
        <dbReference type="Proteomes" id="UP001652625"/>
    </source>
</evidence>
<evidence type="ECO:0000313" key="12">
    <source>
        <dbReference type="RefSeq" id="XP_065657228.1"/>
    </source>
</evidence>
<feature type="domain" description="PHD-type" evidence="10">
    <location>
        <begin position="245"/>
        <end position="295"/>
    </location>
</feature>
<dbReference type="Pfam" id="PF00628">
    <property type="entry name" value="PHD"/>
    <property type="match status" value="1"/>
</dbReference>
<evidence type="ECO:0000256" key="4">
    <source>
        <dbReference type="ARBA" id="ARBA00022771"/>
    </source>
</evidence>
<name>A0ABM4C6K9_HYDVU</name>
<dbReference type="SMART" id="SM00249">
    <property type="entry name" value="PHD"/>
    <property type="match status" value="2"/>
</dbReference>
<keyword evidence="5" id="KW-0862">Zinc</keyword>
<evidence type="ECO:0000256" key="9">
    <source>
        <dbReference type="PROSITE-ProRule" id="PRU00146"/>
    </source>
</evidence>
<evidence type="ECO:0000256" key="7">
    <source>
        <dbReference type="ARBA" id="ARBA00023163"/>
    </source>
</evidence>
<dbReference type="CDD" id="cd15527">
    <property type="entry name" value="PHD2_KAT6A_6B"/>
    <property type="match status" value="1"/>
</dbReference>
<evidence type="ECO:0000256" key="2">
    <source>
        <dbReference type="ARBA" id="ARBA00022723"/>
    </source>
</evidence>
<keyword evidence="4 9" id="KW-0863">Zinc-finger</keyword>
<dbReference type="SUPFAM" id="SSF47769">
    <property type="entry name" value="SAM/Pointed domain"/>
    <property type="match status" value="1"/>
</dbReference>
<dbReference type="Gene3D" id="1.10.150.50">
    <property type="entry name" value="Transcription Factor, Ets-1"/>
    <property type="match status" value="1"/>
</dbReference>
<dbReference type="RefSeq" id="XP_065657228.1">
    <property type="nucleotide sequence ID" value="XM_065801156.1"/>
</dbReference>
<protein>
    <submittedName>
        <fullName evidence="12">Uncharacterized protein LOC101241007 isoform X1</fullName>
    </submittedName>
</protein>
<dbReference type="PROSITE" id="PS50016">
    <property type="entry name" value="ZF_PHD_2"/>
    <property type="match status" value="2"/>
</dbReference>
<evidence type="ECO:0000259" key="10">
    <source>
        <dbReference type="PROSITE" id="PS50016"/>
    </source>
</evidence>
<keyword evidence="2" id="KW-0479">Metal-binding</keyword>
<dbReference type="InterPro" id="IPR001965">
    <property type="entry name" value="Znf_PHD"/>
</dbReference>
<evidence type="ECO:0000256" key="5">
    <source>
        <dbReference type="ARBA" id="ARBA00022833"/>
    </source>
</evidence>
<dbReference type="InterPro" id="IPR001660">
    <property type="entry name" value="SAM"/>
</dbReference>
<gene>
    <name evidence="12" type="primary">LOC101241007</name>
</gene>
<dbReference type="PANTHER" id="PTHR45888">
    <property type="entry name" value="HL01030P-RELATED"/>
    <property type="match status" value="1"/>
</dbReference>
<comment type="subcellular location">
    <subcellularLocation>
        <location evidence="1">Nucleus</location>
    </subcellularLocation>
</comment>
<evidence type="ECO:0000256" key="8">
    <source>
        <dbReference type="ARBA" id="ARBA00023242"/>
    </source>
</evidence>
<keyword evidence="3" id="KW-0677">Repeat</keyword>
<dbReference type="Proteomes" id="UP001652625">
    <property type="component" value="Chromosome 07"/>
</dbReference>
<dbReference type="InterPro" id="IPR019787">
    <property type="entry name" value="Znf_PHD-finger"/>
</dbReference>
<accession>A0ABM4C6K9</accession>
<dbReference type="InterPro" id="IPR013083">
    <property type="entry name" value="Znf_RING/FYVE/PHD"/>
</dbReference>
<keyword evidence="6" id="KW-0805">Transcription regulation</keyword>
<feature type="domain" description="PHD-type" evidence="10">
    <location>
        <begin position="188"/>
        <end position="248"/>
    </location>
</feature>